<feature type="compositionally biased region" description="Low complexity" evidence="9">
    <location>
        <begin position="96"/>
        <end position="107"/>
    </location>
</feature>
<comment type="cofactor">
    <cofactor evidence="8">
        <name>(R)-lipoate</name>
        <dbReference type="ChEBI" id="CHEBI:83088"/>
    </cofactor>
    <text evidence="8">Binds 1 lipoyl cofactor covalently.</text>
</comment>
<dbReference type="InterPro" id="IPR003016">
    <property type="entry name" value="2-oxoA_DH_lipoyl-BS"/>
</dbReference>
<dbReference type="InterPro" id="IPR036625">
    <property type="entry name" value="E3-bd_dom_sf"/>
</dbReference>
<name>A0A2P2E8F0_9PROT</name>
<evidence type="ECO:0000259" key="10">
    <source>
        <dbReference type="PROSITE" id="PS50968"/>
    </source>
</evidence>
<evidence type="ECO:0000259" key="11">
    <source>
        <dbReference type="PROSITE" id="PS51826"/>
    </source>
</evidence>
<dbReference type="InterPro" id="IPR023213">
    <property type="entry name" value="CAT-like_dom_sf"/>
</dbReference>
<evidence type="ECO:0000256" key="2">
    <source>
        <dbReference type="ARBA" id="ARBA00011484"/>
    </source>
</evidence>
<dbReference type="PROSITE" id="PS50968">
    <property type="entry name" value="BIOTINYL_LIPOYL"/>
    <property type="match status" value="1"/>
</dbReference>
<dbReference type="Gene3D" id="4.10.320.10">
    <property type="entry name" value="E3-binding domain"/>
    <property type="match status" value="1"/>
</dbReference>
<dbReference type="GO" id="GO:0004742">
    <property type="term" value="F:dihydrolipoyllysine-residue acetyltransferase activity"/>
    <property type="evidence" value="ECO:0007669"/>
    <property type="project" value="UniProtKB-UniRule"/>
</dbReference>
<comment type="caution">
    <text evidence="12">The sequence shown here is derived from an EMBL/GenBank/DDBJ whole genome shotgun (WGS) entry which is preliminary data.</text>
</comment>
<dbReference type="Gene3D" id="3.30.559.10">
    <property type="entry name" value="Chloramphenicol acetyltransferase-like domain"/>
    <property type="match status" value="1"/>
</dbReference>
<dbReference type="Gene3D" id="2.40.50.100">
    <property type="match status" value="1"/>
</dbReference>
<dbReference type="InterPro" id="IPR000089">
    <property type="entry name" value="Biotin_lipoyl"/>
</dbReference>
<dbReference type="EC" id="2.3.1.12" evidence="8"/>
<sequence length="425" mass="43980">MAIDILMPALSPTMEEGVLAKWHVKVGDMLKSGDVMCEIETDKATMEVEAVDEGKVLEILVAEGTQGVKVNAVIARIEGEGDSPAAPAAATPPAPAVAAPTPVATPAAPTPPAPVVSGARIMASPLARRLAEAAGLDLAQMTGTGPNGRIVKADVEAARGKSPAPAATPAATPMSAAPVAAAAPAPRVAAPLPYAEGTYDVLPLDGMRRTVARRMTESFRDVPHFPLNIDLEIDKLLELRKQLNQVGAAQDAKVSVNDLIIKAAALACKRVPEANASYTPDGILRHHHADIAVAVAIEGGLITPVIRKAETKGLAAISGEMKTLADKARNRKLMPEDYAGGTFSISNLGMMGIKSFMSIINEPQGCILSVGAGEQRPVVKNGALAIATVMSVTLTCDHRVVDGAIGAAWLAAFKSLIEEPIGLML</sequence>
<keyword evidence="5 8" id="KW-0012">Acyltransferase</keyword>
<dbReference type="CDD" id="cd06849">
    <property type="entry name" value="lipoyl_domain"/>
    <property type="match status" value="1"/>
</dbReference>
<comment type="catalytic activity">
    <reaction evidence="7 8">
        <text>N(6)-[(R)-dihydrolipoyl]-L-lysyl-[protein] + acetyl-CoA = N(6)-[(R)-S(8)-acetyldihydrolipoyl]-L-lysyl-[protein] + CoA</text>
        <dbReference type="Rhea" id="RHEA:17017"/>
        <dbReference type="Rhea" id="RHEA-COMP:10475"/>
        <dbReference type="Rhea" id="RHEA-COMP:10478"/>
        <dbReference type="ChEBI" id="CHEBI:57287"/>
        <dbReference type="ChEBI" id="CHEBI:57288"/>
        <dbReference type="ChEBI" id="CHEBI:83100"/>
        <dbReference type="ChEBI" id="CHEBI:83111"/>
        <dbReference type="EC" id="2.3.1.12"/>
    </reaction>
</comment>
<keyword evidence="4 8" id="KW-0450">Lipoyl</keyword>
<dbReference type="FunFam" id="2.40.50.100:FF:000010">
    <property type="entry name" value="Acetyltransferase component of pyruvate dehydrogenase complex"/>
    <property type="match status" value="1"/>
</dbReference>
<evidence type="ECO:0000313" key="13">
    <source>
        <dbReference type="Proteomes" id="UP000245086"/>
    </source>
</evidence>
<evidence type="ECO:0000313" key="12">
    <source>
        <dbReference type="EMBL" id="GBF57343.1"/>
    </source>
</evidence>
<feature type="domain" description="Peripheral subunit-binding (PSBD)" evidence="11">
    <location>
        <begin position="122"/>
        <end position="159"/>
    </location>
</feature>
<dbReference type="SUPFAM" id="SSF51230">
    <property type="entry name" value="Single hybrid motif"/>
    <property type="match status" value="1"/>
</dbReference>
<dbReference type="PROSITE" id="PS51826">
    <property type="entry name" value="PSBD"/>
    <property type="match status" value="1"/>
</dbReference>
<dbReference type="InterPro" id="IPR001078">
    <property type="entry name" value="2-oxoacid_DH_actylTfrase"/>
</dbReference>
<dbReference type="GO" id="GO:0006086">
    <property type="term" value="P:pyruvate decarboxylation to acetyl-CoA"/>
    <property type="evidence" value="ECO:0007669"/>
    <property type="project" value="InterPro"/>
</dbReference>
<evidence type="ECO:0000256" key="6">
    <source>
        <dbReference type="ARBA" id="ARBA00025211"/>
    </source>
</evidence>
<dbReference type="InterPro" id="IPR004167">
    <property type="entry name" value="PSBD"/>
</dbReference>
<dbReference type="RefSeq" id="WP_108984192.1">
    <property type="nucleotide sequence ID" value="NZ_BFBR01000002.1"/>
</dbReference>
<dbReference type="EMBL" id="BFBR01000002">
    <property type="protein sequence ID" value="GBF57343.1"/>
    <property type="molecule type" value="Genomic_DNA"/>
</dbReference>
<comment type="similarity">
    <text evidence="1 8">Belongs to the 2-oxoacid dehydrogenase family.</text>
</comment>
<keyword evidence="12" id="KW-0670">Pyruvate</keyword>
<gene>
    <name evidence="12" type="primary">pdhC</name>
    <name evidence="12" type="ORF">PbB2_01008</name>
</gene>
<dbReference type="Pfam" id="PF02817">
    <property type="entry name" value="E3_binding"/>
    <property type="match status" value="1"/>
</dbReference>
<dbReference type="PANTHER" id="PTHR23151">
    <property type="entry name" value="DIHYDROLIPOAMIDE ACETYL/SUCCINYL-TRANSFERASE-RELATED"/>
    <property type="match status" value="1"/>
</dbReference>
<evidence type="ECO:0000256" key="7">
    <source>
        <dbReference type="ARBA" id="ARBA00048370"/>
    </source>
</evidence>
<evidence type="ECO:0000256" key="9">
    <source>
        <dbReference type="SAM" id="MobiDB-lite"/>
    </source>
</evidence>
<dbReference type="Proteomes" id="UP000245086">
    <property type="component" value="Unassembled WGS sequence"/>
</dbReference>
<comment type="function">
    <text evidence="6">The pyruvate dehydrogenase complex catalyzes the overall conversion of pyruvate to acetyl-CoA and CO(2). It contains multiple copies of three enzymatic components: pyruvate dehydrogenase (E1), dihydrolipoamide acetyltransferase (E2) and lipoamide dehydrogenase (E3).</text>
</comment>
<dbReference type="InterPro" id="IPR011053">
    <property type="entry name" value="Single_hybrid_motif"/>
</dbReference>
<reference evidence="12 13" key="1">
    <citation type="journal article" date="2018" name="Genome Announc.">
        <title>Draft Genome Sequence of "Candidatus Phycosocius bacilliformis," an Alphaproteobacterial Ectosymbiont of the Hydrocarbon-Producing Green Alga Botryococcus braunii.</title>
        <authorList>
            <person name="Tanabe Y."/>
            <person name="Yamaguchi H."/>
            <person name="Watanabe M.M."/>
        </authorList>
    </citation>
    <scope>NUCLEOTIDE SEQUENCE [LARGE SCALE GENOMIC DNA]</scope>
    <source>
        <strain evidence="12 13">BOTRYCO-2</strain>
    </source>
</reference>
<dbReference type="SUPFAM" id="SSF47005">
    <property type="entry name" value="Peripheral subunit-binding domain of 2-oxo acid dehydrogenase complex"/>
    <property type="match status" value="1"/>
</dbReference>
<dbReference type="Pfam" id="PF00198">
    <property type="entry name" value="2-oxoacid_dh"/>
    <property type="match status" value="1"/>
</dbReference>
<dbReference type="NCBIfam" id="TIGR01349">
    <property type="entry name" value="PDHac_trf_mito"/>
    <property type="match status" value="1"/>
</dbReference>
<dbReference type="Pfam" id="PF00364">
    <property type="entry name" value="Biotin_lipoyl"/>
    <property type="match status" value="1"/>
</dbReference>
<feature type="region of interest" description="Disordered" evidence="9">
    <location>
        <begin position="82"/>
        <end position="111"/>
    </location>
</feature>
<keyword evidence="13" id="KW-1185">Reference proteome</keyword>
<evidence type="ECO:0000256" key="5">
    <source>
        <dbReference type="ARBA" id="ARBA00023315"/>
    </source>
</evidence>
<dbReference type="GO" id="GO:0045254">
    <property type="term" value="C:pyruvate dehydrogenase complex"/>
    <property type="evidence" value="ECO:0007669"/>
    <property type="project" value="UniProtKB-UniRule"/>
</dbReference>
<feature type="domain" description="Lipoyl-binding" evidence="10">
    <location>
        <begin position="2"/>
        <end position="78"/>
    </location>
</feature>
<evidence type="ECO:0000256" key="3">
    <source>
        <dbReference type="ARBA" id="ARBA00022679"/>
    </source>
</evidence>
<keyword evidence="3 8" id="KW-0808">Transferase</keyword>
<dbReference type="InterPro" id="IPR006257">
    <property type="entry name" value="LAT1"/>
</dbReference>
<dbReference type="PANTHER" id="PTHR23151:SF90">
    <property type="entry name" value="DIHYDROLIPOYLLYSINE-RESIDUE ACETYLTRANSFERASE COMPONENT OF PYRUVATE DEHYDROGENASE COMPLEX, MITOCHONDRIAL-RELATED"/>
    <property type="match status" value="1"/>
</dbReference>
<comment type="subunit">
    <text evidence="2">Forms a 24-polypeptide structural core with octahedral symmetry.</text>
</comment>
<evidence type="ECO:0000256" key="4">
    <source>
        <dbReference type="ARBA" id="ARBA00022823"/>
    </source>
</evidence>
<accession>A0A2P2E8F0</accession>
<evidence type="ECO:0000256" key="1">
    <source>
        <dbReference type="ARBA" id="ARBA00007317"/>
    </source>
</evidence>
<protein>
    <recommendedName>
        <fullName evidence="8">Acetyltransferase component of pyruvate dehydrogenase complex</fullName>
        <ecNumber evidence="8">2.3.1.12</ecNumber>
    </recommendedName>
</protein>
<proteinExistence type="inferred from homology"/>
<organism evidence="12 13">
    <name type="scientific">Candidatus Phycosocius bacilliformis</name>
    <dbReference type="NCBI Taxonomy" id="1445552"/>
    <lineage>
        <taxon>Bacteria</taxon>
        <taxon>Pseudomonadati</taxon>
        <taxon>Pseudomonadota</taxon>
        <taxon>Alphaproteobacteria</taxon>
        <taxon>Caulobacterales</taxon>
        <taxon>Caulobacterales incertae sedis</taxon>
        <taxon>Candidatus Phycosocius</taxon>
    </lineage>
</organism>
<dbReference type="OrthoDB" id="9805770at2"/>
<dbReference type="AlphaFoldDB" id="A0A2P2E8F0"/>
<dbReference type="SUPFAM" id="SSF52777">
    <property type="entry name" value="CoA-dependent acyltransferases"/>
    <property type="match status" value="1"/>
</dbReference>
<evidence type="ECO:0000256" key="8">
    <source>
        <dbReference type="RuleBase" id="RU361137"/>
    </source>
</evidence>
<dbReference type="InterPro" id="IPR045257">
    <property type="entry name" value="E2/Pdx1"/>
</dbReference>
<dbReference type="PROSITE" id="PS00189">
    <property type="entry name" value="LIPOYL"/>
    <property type="match status" value="1"/>
</dbReference>